<evidence type="ECO:0000259" key="16">
    <source>
        <dbReference type="PROSITE" id="PS50999"/>
    </source>
</evidence>
<dbReference type="InterPro" id="IPR011759">
    <property type="entry name" value="Cyt_c_oxidase_su2_TM_dom"/>
</dbReference>
<feature type="domain" description="Cytochrome oxidase subunit II copper A binding" evidence="15">
    <location>
        <begin position="118"/>
        <end position="154"/>
    </location>
</feature>
<evidence type="ECO:0000256" key="5">
    <source>
        <dbReference type="ARBA" id="ARBA00022448"/>
    </source>
</evidence>
<keyword evidence="10 14" id="KW-1133">Transmembrane helix</keyword>
<geneLocation type="mitochondrion" evidence="17"/>
<evidence type="ECO:0000259" key="15">
    <source>
        <dbReference type="PROSITE" id="PS50857"/>
    </source>
</evidence>
<evidence type="ECO:0000256" key="6">
    <source>
        <dbReference type="ARBA" id="ARBA00022660"/>
    </source>
</evidence>
<keyword evidence="7 14" id="KW-0812">Transmembrane</keyword>
<feature type="transmembrane region" description="Helical" evidence="14">
    <location>
        <begin position="49"/>
        <end position="67"/>
    </location>
</feature>
<keyword evidence="9" id="KW-0249">Electron transport</keyword>
<dbReference type="GO" id="GO:0004129">
    <property type="term" value="F:cytochrome-c oxidase activity"/>
    <property type="evidence" value="ECO:0007669"/>
    <property type="project" value="UniProtKB-EC"/>
</dbReference>
<accession>A0A076YH14</accession>
<keyword evidence="11 14" id="KW-0472">Membrane</keyword>
<organism evidence="17">
    <name type="scientific">Rotundella rotunda</name>
    <dbReference type="NCBI Taxonomy" id="1357779"/>
    <lineage>
        <taxon>Eukaryota</taxon>
        <taxon>Viridiplantae</taxon>
        <taxon>Chlorophyta</taxon>
        <taxon>core chlorophytes</taxon>
        <taxon>Chlorophyceae</taxon>
        <taxon>CS clade</taxon>
        <taxon>Sphaeropleales</taxon>
        <taxon>Rotundellaceae</taxon>
        <taxon>Rotundella</taxon>
    </lineage>
</organism>
<dbReference type="SUPFAM" id="SSF49503">
    <property type="entry name" value="Cupredoxins"/>
    <property type="match status" value="1"/>
</dbReference>
<evidence type="ECO:0000256" key="2">
    <source>
        <dbReference type="ARBA" id="ARBA00004141"/>
    </source>
</evidence>
<dbReference type="GO" id="GO:0042773">
    <property type="term" value="P:ATP synthesis coupled electron transport"/>
    <property type="evidence" value="ECO:0007669"/>
    <property type="project" value="TreeGrafter"/>
</dbReference>
<keyword evidence="8" id="KW-1278">Translocase</keyword>
<gene>
    <name evidence="17" type="primary">cox2a</name>
</gene>
<dbReference type="EMBL" id="KJ845708">
    <property type="protein sequence ID" value="AIK66617.1"/>
    <property type="molecule type" value="Genomic_DNA"/>
</dbReference>
<dbReference type="InterPro" id="IPR002429">
    <property type="entry name" value="CcO_II-like_C"/>
</dbReference>
<evidence type="ECO:0000256" key="11">
    <source>
        <dbReference type="ARBA" id="ARBA00023136"/>
    </source>
</evidence>
<evidence type="ECO:0000256" key="14">
    <source>
        <dbReference type="SAM" id="Phobius"/>
    </source>
</evidence>
<dbReference type="PRINTS" id="PR01166">
    <property type="entry name" value="CYCOXIDASEII"/>
</dbReference>
<evidence type="ECO:0000313" key="17">
    <source>
        <dbReference type="EMBL" id="AIK66617.1"/>
    </source>
</evidence>
<evidence type="ECO:0000256" key="7">
    <source>
        <dbReference type="ARBA" id="ARBA00022692"/>
    </source>
</evidence>
<dbReference type="Pfam" id="PF02790">
    <property type="entry name" value="COX2_TM"/>
    <property type="match status" value="1"/>
</dbReference>
<dbReference type="SUPFAM" id="SSF81464">
    <property type="entry name" value="Cytochrome c oxidase subunit II-like, transmembrane region"/>
    <property type="match status" value="1"/>
</dbReference>
<evidence type="ECO:0000256" key="9">
    <source>
        <dbReference type="ARBA" id="ARBA00022982"/>
    </source>
</evidence>
<evidence type="ECO:0000256" key="1">
    <source>
        <dbReference type="ARBA" id="ARBA00001935"/>
    </source>
</evidence>
<evidence type="ECO:0000256" key="4">
    <source>
        <dbReference type="ARBA" id="ARBA00012949"/>
    </source>
</evidence>
<proteinExistence type="inferred from homology"/>
<evidence type="ECO:0000256" key="10">
    <source>
        <dbReference type="ARBA" id="ARBA00022989"/>
    </source>
</evidence>
<comment type="subcellular location">
    <subcellularLocation>
        <location evidence="2">Membrane</location>
        <topology evidence="2">Multi-pass membrane protein</topology>
    </subcellularLocation>
</comment>
<feature type="transmembrane region" description="Helical" evidence="14">
    <location>
        <begin position="88"/>
        <end position="112"/>
    </location>
</feature>
<evidence type="ECO:0000256" key="8">
    <source>
        <dbReference type="ARBA" id="ARBA00022967"/>
    </source>
</evidence>
<dbReference type="InterPro" id="IPR036257">
    <property type="entry name" value="Cyt_c_oxidase_su2_TM_sf"/>
</dbReference>
<sequence length="154" mass="17866">MTSLVWNQCTVFPFSFVKRDAPTPWQALFQDPATAAAEGIFDLHHDICFFLITILVLVFWLGARILYSFHHTRQPVPERFNHHTNLELVWAVLPSLIVTLIALPSLTLIYTFDDLVARPSLTVKVIGRQWYWSYEMKEHVHYSLAQPSKLLELS</sequence>
<dbReference type="PROSITE" id="PS50857">
    <property type="entry name" value="COX2_CUA"/>
    <property type="match status" value="1"/>
</dbReference>
<dbReference type="PANTHER" id="PTHR22888:SF9">
    <property type="entry name" value="CYTOCHROME C OXIDASE SUBUNIT 2"/>
    <property type="match status" value="1"/>
</dbReference>
<dbReference type="InterPro" id="IPR008972">
    <property type="entry name" value="Cupredoxin"/>
</dbReference>
<dbReference type="InterPro" id="IPR045187">
    <property type="entry name" value="CcO_II"/>
</dbReference>
<dbReference type="PROSITE" id="PS50999">
    <property type="entry name" value="COX2_TM"/>
    <property type="match status" value="1"/>
</dbReference>
<name>A0A076YH14_9CHLO</name>
<evidence type="ECO:0000256" key="3">
    <source>
        <dbReference type="ARBA" id="ARBA00007866"/>
    </source>
</evidence>
<comment type="catalytic activity">
    <reaction evidence="13">
        <text>4 Fe(II)-[cytochrome c] + O2 + 8 H(+)(in) = 4 Fe(III)-[cytochrome c] + 2 H2O + 4 H(+)(out)</text>
        <dbReference type="Rhea" id="RHEA:11436"/>
        <dbReference type="Rhea" id="RHEA-COMP:10350"/>
        <dbReference type="Rhea" id="RHEA-COMP:14399"/>
        <dbReference type="ChEBI" id="CHEBI:15377"/>
        <dbReference type="ChEBI" id="CHEBI:15378"/>
        <dbReference type="ChEBI" id="CHEBI:15379"/>
        <dbReference type="ChEBI" id="CHEBI:29033"/>
        <dbReference type="ChEBI" id="CHEBI:29034"/>
        <dbReference type="EC" id="7.1.1.9"/>
    </reaction>
    <physiologicalReaction direction="left-to-right" evidence="13">
        <dbReference type="Rhea" id="RHEA:11437"/>
    </physiologicalReaction>
</comment>
<keyword evidence="5" id="KW-0813">Transport</keyword>
<comment type="similarity">
    <text evidence="3">Belongs to the cytochrome c oxidase subunit 2 family.</text>
</comment>
<keyword evidence="17" id="KW-0496">Mitochondrion</keyword>
<reference evidence="17" key="1">
    <citation type="journal article" date="2014" name="Genome Biol. Evol.">
        <title>Gene arrangement convergence, diverse intron content, and genetic code modifications in mitochondrial genomes of Sphaeropleales (Chlorophyta).</title>
        <authorList>
            <person name="Fucikova K."/>
            <person name="Lewis P.O."/>
            <person name="Gonzalez-Halphen D."/>
            <person name="Lewis L.A."/>
        </authorList>
    </citation>
    <scope>NUCLEOTIDE SEQUENCE</scope>
    <source>
        <strain evidence="17">UTEX 2979</strain>
    </source>
</reference>
<dbReference type="PANTHER" id="PTHR22888">
    <property type="entry name" value="CYTOCHROME C OXIDASE, SUBUNIT II"/>
    <property type="match status" value="1"/>
</dbReference>
<dbReference type="GO" id="GO:0005507">
    <property type="term" value="F:copper ion binding"/>
    <property type="evidence" value="ECO:0007669"/>
    <property type="project" value="InterPro"/>
</dbReference>
<protein>
    <recommendedName>
        <fullName evidence="4">cytochrome-c oxidase</fullName>
        <ecNumber evidence="4">7.1.1.9</ecNumber>
    </recommendedName>
    <alternativeName>
        <fullName evidence="12">Cytochrome c oxidase polypeptide II</fullName>
    </alternativeName>
</protein>
<dbReference type="Gene3D" id="1.10.287.90">
    <property type="match status" value="1"/>
</dbReference>
<evidence type="ECO:0000256" key="13">
    <source>
        <dbReference type="ARBA" id="ARBA00049512"/>
    </source>
</evidence>
<keyword evidence="6" id="KW-0679">Respiratory chain</keyword>
<feature type="domain" description="Cytochrome oxidase subunit II transmembrane region profile" evidence="16">
    <location>
        <begin position="21"/>
        <end position="116"/>
    </location>
</feature>
<comment type="cofactor">
    <cofactor evidence="1">
        <name>Cu cation</name>
        <dbReference type="ChEBI" id="CHEBI:23378"/>
    </cofactor>
</comment>
<dbReference type="EC" id="7.1.1.9" evidence="4"/>
<evidence type="ECO:0000256" key="12">
    <source>
        <dbReference type="ARBA" id="ARBA00031389"/>
    </source>
</evidence>
<dbReference type="GO" id="GO:0016020">
    <property type="term" value="C:membrane"/>
    <property type="evidence" value="ECO:0007669"/>
    <property type="project" value="UniProtKB-SubCell"/>
</dbReference>
<dbReference type="AlphaFoldDB" id="A0A076YH14"/>